<dbReference type="PANTHER" id="PTHR23355">
    <property type="entry name" value="RIBONUCLEASE"/>
    <property type="match status" value="1"/>
</dbReference>
<gene>
    <name evidence="4" type="ORF">TcWFU_009548</name>
</gene>
<dbReference type="Pfam" id="PF17849">
    <property type="entry name" value="OB_Dis3"/>
    <property type="match status" value="1"/>
</dbReference>
<evidence type="ECO:0000259" key="3">
    <source>
        <dbReference type="SMART" id="SM00955"/>
    </source>
</evidence>
<accession>A0ABR4QJ83</accession>
<feature type="compositionally biased region" description="Basic and acidic residues" evidence="2">
    <location>
        <begin position="604"/>
        <end position="615"/>
    </location>
</feature>
<dbReference type="PANTHER" id="PTHR23355:SF9">
    <property type="entry name" value="DIS3-LIKE EXONUCLEASE 2"/>
    <property type="match status" value="1"/>
</dbReference>
<feature type="compositionally biased region" description="Acidic residues" evidence="2">
    <location>
        <begin position="130"/>
        <end position="139"/>
    </location>
</feature>
<dbReference type="Gene3D" id="2.40.50.700">
    <property type="match status" value="1"/>
</dbReference>
<feature type="region of interest" description="Disordered" evidence="2">
    <location>
        <begin position="596"/>
        <end position="624"/>
    </location>
</feature>
<dbReference type="SMART" id="SM00955">
    <property type="entry name" value="RNB"/>
    <property type="match status" value="1"/>
</dbReference>
<protein>
    <submittedName>
        <fullName evidence="4">DIS3-like exonuclease 2</fullName>
    </submittedName>
</protein>
<feature type="domain" description="RNB" evidence="3">
    <location>
        <begin position="394"/>
        <end position="876"/>
    </location>
</feature>
<evidence type="ECO:0000256" key="2">
    <source>
        <dbReference type="SAM" id="MobiDB-lite"/>
    </source>
</evidence>
<name>A0ABR4QJ83_9CEST</name>
<dbReference type="InterPro" id="IPR022966">
    <property type="entry name" value="RNase_II/R_CS"/>
</dbReference>
<dbReference type="EMBL" id="JAKROA010000003">
    <property type="protein sequence ID" value="KAL5109465.1"/>
    <property type="molecule type" value="Genomic_DNA"/>
</dbReference>
<dbReference type="InterPro" id="IPR012340">
    <property type="entry name" value="NA-bd_OB-fold"/>
</dbReference>
<evidence type="ECO:0000313" key="5">
    <source>
        <dbReference type="Proteomes" id="UP001651158"/>
    </source>
</evidence>
<comment type="caution">
    <text evidence="4">The sequence shown here is derived from an EMBL/GenBank/DDBJ whole genome shotgun (WGS) entry which is preliminary data.</text>
</comment>
<comment type="similarity">
    <text evidence="1">Belongs to the RNR ribonuclease family.</text>
</comment>
<dbReference type="Proteomes" id="UP001651158">
    <property type="component" value="Unassembled WGS sequence"/>
</dbReference>
<dbReference type="InterPro" id="IPR050180">
    <property type="entry name" value="RNR_Ribonuclease"/>
</dbReference>
<keyword evidence="5" id="KW-1185">Reference proteome</keyword>
<feature type="region of interest" description="Disordered" evidence="2">
    <location>
        <begin position="130"/>
        <end position="176"/>
    </location>
</feature>
<evidence type="ECO:0000256" key="1">
    <source>
        <dbReference type="RuleBase" id="RU003901"/>
    </source>
</evidence>
<dbReference type="SUPFAM" id="SSF50249">
    <property type="entry name" value="Nucleic acid-binding proteins"/>
    <property type="match status" value="3"/>
</dbReference>
<proteinExistence type="inferred from homology"/>
<organism evidence="4 5">
    <name type="scientific">Taenia crassiceps</name>
    <dbReference type="NCBI Taxonomy" id="6207"/>
    <lineage>
        <taxon>Eukaryota</taxon>
        <taxon>Metazoa</taxon>
        <taxon>Spiralia</taxon>
        <taxon>Lophotrochozoa</taxon>
        <taxon>Platyhelminthes</taxon>
        <taxon>Cestoda</taxon>
        <taxon>Eucestoda</taxon>
        <taxon>Cyclophyllidea</taxon>
        <taxon>Taeniidae</taxon>
        <taxon>Taenia</taxon>
    </lineage>
</organism>
<dbReference type="Pfam" id="PF00773">
    <property type="entry name" value="RNB"/>
    <property type="match status" value="2"/>
</dbReference>
<evidence type="ECO:0000313" key="4">
    <source>
        <dbReference type="EMBL" id="KAL5109465.1"/>
    </source>
</evidence>
<sequence length="1081" mass="120142">MRVEQVARLKFLMHRRCLVSIARFKSARSFRSYDSYWPRPFINRMLNNDLLVEGRLCYTSENSAYVVNPSDGNRILIFSKALNRALPNDIVAVKLNRPEQWRVRAFLEDPEDRCNRTTSPIIPAEAEEEFLDESDEDLEPSSSTVNSNSTTTPHFQLSMKSDSGLRSPAAATNGGGESFYPTVREVLQTSPLLMPRLFPGTSAALALQEQKPLSPLPSRHLLRTGRVVGVLAEDPASRRLIGSLVFESALLLPSAFVEAEGLDEFTQPRQGVVEGRDGLPMVVPSVNCFFVPERTHCPRVKLNPSSVPEDLWENPHKAEGVRYVCKIQDWPSTSPYPKGILCGQIGDPREIEPATQEILLSHGIHEDEFTEDMLKGLPASEEEFQIPNYEYLRRRDFRSHCVVSVDPSTAKDLDDALHIKMSTKDVFEVGVHIADVSFFVRPMTPLDLEAANRTTSIYLVQRVIPMLPAILSERLCSLNPGVDRLTFSVVFKVDKEGNVLDVWFGRTVIRSCARLSYEDATALLETPHGELDSLASRISVQGPFSLSNIKRSITYLDMLAQKMRKRRVENGALLLNKVQLQFDLIPKAAELKQFPSTRSTSSKEAVEADAKKLDGNGKPIGRSQAWPAGWPRGYVVKQSCRAHHLIEEWMLAANQAVARRLFYHVIRQKHQEILHNANASTATTPIVIAEVGSGSVRPAAVERSKGLRASSMGTVLRRHPAPKVSKMEELVKIASSAGISVNTSSGGAIRASLDAHIAELREKSTPESEVESISTALSYLTYMRMQMALYFNVEDVVDRAIRKARNGEISEMFPLASDAAEAAPTPPTSHESWESSLLRFSHHFGLNVPLYTHFTSPIRRYADLLVHRQLADLLGCGHWSCRKLSVSHTPTAGNASTVSCTPRRPTAQAAWCNRMRRETRRAQEECQQLFLAAWIKSSGSVQENAVVLGLGNTKIQLLVPSCGLVLNHQLQKFCRKATSWQMGSDRDAKGGANHTPFVTVRWEEEEKEEAEGNEKVKPTASTTTKLSILSVCPVRLTCSPMGFYVKAELLPPSNPLLPSSSTFETEQVLSEDICTVGCDAK</sequence>
<feature type="compositionally biased region" description="Low complexity" evidence="2">
    <location>
        <begin position="140"/>
        <end position="152"/>
    </location>
</feature>
<reference evidence="4 5" key="1">
    <citation type="journal article" date="2022" name="Front. Cell. Infect. Microbiol.">
        <title>The Genomes of Two Strains of Taenia crassiceps the Animal Model for the Study of Human Cysticercosis.</title>
        <authorList>
            <person name="Bobes R.J."/>
            <person name="Estrada K."/>
            <person name="Rios-Valencia D.G."/>
            <person name="Calderon-Gallegos A."/>
            <person name="de la Torre P."/>
            <person name="Carrero J.C."/>
            <person name="Sanchez-Flores A."/>
            <person name="Laclette J.P."/>
        </authorList>
    </citation>
    <scope>NUCLEOTIDE SEQUENCE [LARGE SCALE GENOMIC DNA]</scope>
    <source>
        <strain evidence="4">WFUcys</strain>
    </source>
</reference>
<dbReference type="InterPro" id="IPR041505">
    <property type="entry name" value="Dis3_CSD2"/>
</dbReference>
<dbReference type="PROSITE" id="PS01175">
    <property type="entry name" value="RIBONUCLEASE_II"/>
    <property type="match status" value="1"/>
</dbReference>
<dbReference type="Gene3D" id="2.40.50.690">
    <property type="match status" value="1"/>
</dbReference>
<dbReference type="InterPro" id="IPR001900">
    <property type="entry name" value="RNase_II/R"/>
</dbReference>